<accession>A0ACB9AF93</accession>
<name>A0ACB9AF93_CICIN</name>
<reference evidence="1 2" key="2">
    <citation type="journal article" date="2022" name="Mol. Ecol. Resour.">
        <title>The genomes of chicory, endive, great burdock and yacon provide insights into Asteraceae paleo-polyploidization history and plant inulin production.</title>
        <authorList>
            <person name="Fan W."/>
            <person name="Wang S."/>
            <person name="Wang H."/>
            <person name="Wang A."/>
            <person name="Jiang F."/>
            <person name="Liu H."/>
            <person name="Zhao H."/>
            <person name="Xu D."/>
            <person name="Zhang Y."/>
        </authorList>
    </citation>
    <scope>NUCLEOTIDE SEQUENCE [LARGE SCALE GENOMIC DNA]</scope>
    <source>
        <strain evidence="2">cv. Punajuju</strain>
        <tissue evidence="1">Leaves</tissue>
    </source>
</reference>
<reference evidence="2" key="1">
    <citation type="journal article" date="2022" name="Mol. Ecol. Resour.">
        <title>The genomes of chicory, endive, great burdock and yacon provide insights into Asteraceae palaeo-polyploidization history and plant inulin production.</title>
        <authorList>
            <person name="Fan W."/>
            <person name="Wang S."/>
            <person name="Wang H."/>
            <person name="Wang A."/>
            <person name="Jiang F."/>
            <person name="Liu H."/>
            <person name="Zhao H."/>
            <person name="Xu D."/>
            <person name="Zhang Y."/>
        </authorList>
    </citation>
    <scope>NUCLEOTIDE SEQUENCE [LARGE SCALE GENOMIC DNA]</scope>
    <source>
        <strain evidence="2">cv. Punajuju</strain>
    </source>
</reference>
<comment type="caution">
    <text evidence="1">The sequence shown here is derived from an EMBL/GenBank/DDBJ whole genome shotgun (WGS) entry which is preliminary data.</text>
</comment>
<keyword evidence="2" id="KW-1185">Reference proteome</keyword>
<gene>
    <name evidence="1" type="ORF">L2E82_38453</name>
</gene>
<proteinExistence type="predicted"/>
<evidence type="ECO:0000313" key="1">
    <source>
        <dbReference type="EMBL" id="KAI3708899.1"/>
    </source>
</evidence>
<organism evidence="1 2">
    <name type="scientific">Cichorium intybus</name>
    <name type="common">Chicory</name>
    <dbReference type="NCBI Taxonomy" id="13427"/>
    <lineage>
        <taxon>Eukaryota</taxon>
        <taxon>Viridiplantae</taxon>
        <taxon>Streptophyta</taxon>
        <taxon>Embryophyta</taxon>
        <taxon>Tracheophyta</taxon>
        <taxon>Spermatophyta</taxon>
        <taxon>Magnoliopsida</taxon>
        <taxon>eudicotyledons</taxon>
        <taxon>Gunneridae</taxon>
        <taxon>Pentapetalae</taxon>
        <taxon>asterids</taxon>
        <taxon>campanulids</taxon>
        <taxon>Asterales</taxon>
        <taxon>Asteraceae</taxon>
        <taxon>Cichorioideae</taxon>
        <taxon>Cichorieae</taxon>
        <taxon>Cichoriinae</taxon>
        <taxon>Cichorium</taxon>
    </lineage>
</organism>
<sequence length="124" mass="13681">MGGIEEGEDPTSAAVRELREEAGVVSADIISEVKVPRSRGQKRVHITYKINVYPLPASVMKRTTLVANTSNMPVATREASTYTGITIDEYFRDTGYNVSMMADSTSLWAEALREISGRLTLRLI</sequence>
<dbReference type="Proteomes" id="UP001055811">
    <property type="component" value="Linkage Group LG07"/>
</dbReference>
<dbReference type="EMBL" id="CM042015">
    <property type="protein sequence ID" value="KAI3708899.1"/>
    <property type="molecule type" value="Genomic_DNA"/>
</dbReference>
<evidence type="ECO:0000313" key="2">
    <source>
        <dbReference type="Proteomes" id="UP001055811"/>
    </source>
</evidence>
<protein>
    <submittedName>
        <fullName evidence="1">Uncharacterized protein</fullName>
    </submittedName>
</protein>